<dbReference type="EMBL" id="CP044328">
    <property type="protein sequence ID" value="QGM95229.1"/>
    <property type="molecule type" value="Genomic_DNA"/>
</dbReference>
<reference evidence="5" key="1">
    <citation type="submission" date="2019-09" db="EMBL/GenBank/DDBJ databases">
        <title>Isolation and complete genome sequencing of Methylocystis species.</title>
        <authorList>
            <person name="Rumah B.L."/>
            <person name="Stead C.E."/>
            <person name="Stevens B.C."/>
            <person name="Minton N.P."/>
            <person name="Grosse-Honebrink A."/>
            <person name="Zhang Y."/>
        </authorList>
    </citation>
    <scope>NUCLEOTIDE SEQUENCE [LARGE SCALE GENOMIC DNA]</scope>
    <source>
        <strain evidence="5">BRCS1</strain>
    </source>
</reference>
<accession>A0ABX6ELK6</accession>
<comment type="similarity">
    <text evidence="1 2">Belongs to the small heat shock protein (HSP20) family.</text>
</comment>
<evidence type="ECO:0000313" key="5">
    <source>
        <dbReference type="Proteomes" id="UP000424673"/>
    </source>
</evidence>
<dbReference type="PROSITE" id="PS01031">
    <property type="entry name" value="SHSP"/>
    <property type="match status" value="1"/>
</dbReference>
<dbReference type="Proteomes" id="UP000424673">
    <property type="component" value="Chromosome"/>
</dbReference>
<name>A0ABX6ELK6_9HYPH</name>
<dbReference type="InterPro" id="IPR008978">
    <property type="entry name" value="HSP20-like_chaperone"/>
</dbReference>
<organism evidence="4 5">
    <name type="scientific">Methylocystis rosea</name>
    <dbReference type="NCBI Taxonomy" id="173366"/>
    <lineage>
        <taxon>Bacteria</taxon>
        <taxon>Pseudomonadati</taxon>
        <taxon>Pseudomonadota</taxon>
        <taxon>Alphaproteobacteria</taxon>
        <taxon>Hyphomicrobiales</taxon>
        <taxon>Methylocystaceae</taxon>
        <taxon>Methylocystis</taxon>
    </lineage>
</organism>
<dbReference type="PANTHER" id="PTHR11527">
    <property type="entry name" value="HEAT-SHOCK PROTEIN 20 FAMILY MEMBER"/>
    <property type="match status" value="1"/>
</dbReference>
<evidence type="ECO:0000313" key="4">
    <source>
        <dbReference type="EMBL" id="QGM95229.1"/>
    </source>
</evidence>
<evidence type="ECO:0000256" key="1">
    <source>
        <dbReference type="PROSITE-ProRule" id="PRU00285"/>
    </source>
</evidence>
<reference evidence="4 5" key="2">
    <citation type="journal article" date="2021" name="AMB Express">
        <title>Isolation and characterisation of Methylocystis spp. for poly-3-hydroxybutyrate production using waste methane feedstocks.</title>
        <authorList>
            <person name="Rumah B.L."/>
            <person name="Stead C.E."/>
            <person name="Claxton Stevens B.H."/>
            <person name="Minton N.P."/>
            <person name="Grosse-Honebrink A."/>
            <person name="Zhang Y."/>
        </authorList>
    </citation>
    <scope>NUCLEOTIDE SEQUENCE [LARGE SCALE GENOMIC DNA]</scope>
    <source>
        <strain evidence="4 5">BRCS1</strain>
    </source>
</reference>
<dbReference type="InterPro" id="IPR002068">
    <property type="entry name" value="A-crystallin/Hsp20_dom"/>
</dbReference>
<dbReference type="InterPro" id="IPR031107">
    <property type="entry name" value="Small_HSP"/>
</dbReference>
<gene>
    <name evidence="4" type="ORF">F7D13_14990</name>
</gene>
<dbReference type="RefSeq" id="WP_154453498.1">
    <property type="nucleotide sequence ID" value="NZ_CP044328.1"/>
</dbReference>
<evidence type="ECO:0000259" key="3">
    <source>
        <dbReference type="PROSITE" id="PS01031"/>
    </source>
</evidence>
<dbReference type="Pfam" id="PF00011">
    <property type="entry name" value="HSP20"/>
    <property type="match status" value="1"/>
</dbReference>
<feature type="domain" description="SHSP" evidence="3">
    <location>
        <begin position="54"/>
        <end position="168"/>
    </location>
</feature>
<sequence length="168" mass="19260">MAEQSKLPASRESAQAGVFDWHPIESFRRQFDRLFDEFPSRRSLADFQPFDRMMSQWSASPPVDFVEKDGGYEITAELPGLDEKSVDVKLANGVLSISGEKSEEKEEKKEGYFCSERRYGSFRRAFRVPEGVDVDKITADFEKGVLRIQLPKMPESKKEEKKIEIAAK</sequence>
<dbReference type="Gene3D" id="2.60.40.790">
    <property type="match status" value="1"/>
</dbReference>
<keyword evidence="5" id="KW-1185">Reference proteome</keyword>
<evidence type="ECO:0000256" key="2">
    <source>
        <dbReference type="RuleBase" id="RU003616"/>
    </source>
</evidence>
<proteinExistence type="inferred from homology"/>
<protein>
    <submittedName>
        <fullName evidence="4">Hsp20/alpha crystallin family protein</fullName>
    </submittedName>
</protein>
<dbReference type="CDD" id="cd06464">
    <property type="entry name" value="ACD_sHsps-like"/>
    <property type="match status" value="1"/>
</dbReference>
<dbReference type="SUPFAM" id="SSF49764">
    <property type="entry name" value="HSP20-like chaperones"/>
    <property type="match status" value="1"/>
</dbReference>